<evidence type="ECO:0000256" key="4">
    <source>
        <dbReference type="PROSITE-ProRule" id="PRU10007"/>
    </source>
</evidence>
<proteinExistence type="inferred from homology"/>
<evidence type="ECO:0000256" key="3">
    <source>
        <dbReference type="ARBA" id="ARBA00023027"/>
    </source>
</evidence>
<keyword evidence="3" id="KW-0520">NAD</keyword>
<dbReference type="Proteomes" id="UP000216998">
    <property type="component" value="Unassembled WGS sequence"/>
</dbReference>
<evidence type="ECO:0000256" key="2">
    <source>
        <dbReference type="ARBA" id="ARBA00023002"/>
    </source>
</evidence>
<reference evidence="7 8" key="1">
    <citation type="submission" date="2017-07" db="EMBL/GenBank/DDBJ databases">
        <title>Niveispirillum cyanobacteriorum sp. nov., isolated from cyanobacterial aggregates in a eutrophic lake.</title>
        <authorList>
            <person name="Cai H."/>
        </authorList>
    </citation>
    <scope>NUCLEOTIDE SEQUENCE [LARGE SCALE GENOMIC DNA]</scope>
    <source>
        <strain evidence="8">TH1-14</strain>
    </source>
</reference>
<dbReference type="SUPFAM" id="SSF53720">
    <property type="entry name" value="ALDH-like"/>
    <property type="match status" value="1"/>
</dbReference>
<dbReference type="InterPro" id="IPR016161">
    <property type="entry name" value="Ald_DH/histidinol_DH"/>
</dbReference>
<evidence type="ECO:0000259" key="6">
    <source>
        <dbReference type="Pfam" id="PF00171"/>
    </source>
</evidence>
<dbReference type="PANTHER" id="PTHR42986">
    <property type="entry name" value="BENZALDEHYDE DEHYDROGENASE YFMT"/>
    <property type="match status" value="1"/>
</dbReference>
<keyword evidence="8" id="KW-1185">Reference proteome</keyword>
<feature type="active site" evidence="4">
    <location>
        <position position="256"/>
    </location>
</feature>
<dbReference type="OrthoDB" id="9772584at2"/>
<dbReference type="PANTHER" id="PTHR42986:SF1">
    <property type="entry name" value="BENZALDEHYDE DEHYDROGENASE YFMT"/>
    <property type="match status" value="1"/>
</dbReference>
<evidence type="ECO:0000256" key="5">
    <source>
        <dbReference type="RuleBase" id="RU003345"/>
    </source>
</evidence>
<evidence type="ECO:0000313" key="7">
    <source>
        <dbReference type="EMBL" id="OYQ31664.1"/>
    </source>
</evidence>
<dbReference type="Gene3D" id="3.40.605.10">
    <property type="entry name" value="Aldehyde Dehydrogenase, Chain A, domain 1"/>
    <property type="match status" value="1"/>
</dbReference>
<comment type="caution">
    <text evidence="7">The sequence shown here is derived from an EMBL/GenBank/DDBJ whole genome shotgun (WGS) entry which is preliminary data.</text>
</comment>
<dbReference type="InterPro" id="IPR029510">
    <property type="entry name" value="Ald_DH_CS_GLU"/>
</dbReference>
<dbReference type="GO" id="GO:0016620">
    <property type="term" value="F:oxidoreductase activity, acting on the aldehyde or oxo group of donors, NAD or NADP as acceptor"/>
    <property type="evidence" value="ECO:0007669"/>
    <property type="project" value="InterPro"/>
</dbReference>
<dbReference type="PROSITE" id="PS00687">
    <property type="entry name" value="ALDEHYDE_DEHYDR_GLU"/>
    <property type="match status" value="1"/>
</dbReference>
<dbReference type="InterPro" id="IPR016163">
    <property type="entry name" value="Ald_DH_C"/>
</dbReference>
<protein>
    <submittedName>
        <fullName evidence="7">Benzaldehyde dehydrogenase</fullName>
    </submittedName>
</protein>
<dbReference type="InterPro" id="IPR016162">
    <property type="entry name" value="Ald_DH_N"/>
</dbReference>
<evidence type="ECO:0000256" key="1">
    <source>
        <dbReference type="ARBA" id="ARBA00009986"/>
    </source>
</evidence>
<name>A0A255YSJ1_9PROT</name>
<evidence type="ECO:0000313" key="8">
    <source>
        <dbReference type="Proteomes" id="UP000216998"/>
    </source>
</evidence>
<dbReference type="Pfam" id="PF00171">
    <property type="entry name" value="Aldedh"/>
    <property type="match status" value="1"/>
</dbReference>
<dbReference type="AlphaFoldDB" id="A0A255YSJ1"/>
<organism evidence="7 8">
    <name type="scientific">Niveispirillum lacus</name>
    <dbReference type="NCBI Taxonomy" id="1981099"/>
    <lineage>
        <taxon>Bacteria</taxon>
        <taxon>Pseudomonadati</taxon>
        <taxon>Pseudomonadota</taxon>
        <taxon>Alphaproteobacteria</taxon>
        <taxon>Rhodospirillales</taxon>
        <taxon>Azospirillaceae</taxon>
        <taxon>Niveispirillum</taxon>
    </lineage>
</organism>
<keyword evidence="2 5" id="KW-0560">Oxidoreductase</keyword>
<gene>
    <name evidence="7" type="ORF">CHU95_21240</name>
</gene>
<dbReference type="Gene3D" id="3.40.309.10">
    <property type="entry name" value="Aldehyde Dehydrogenase, Chain A, domain 2"/>
    <property type="match status" value="1"/>
</dbReference>
<dbReference type="EMBL" id="NOXU01000032">
    <property type="protein sequence ID" value="OYQ31664.1"/>
    <property type="molecule type" value="Genomic_DNA"/>
</dbReference>
<dbReference type="InterPro" id="IPR015590">
    <property type="entry name" value="Aldehyde_DH_dom"/>
</dbReference>
<sequence length="490" mass="51281">MTMAEKTSLMGQDWQGLLYSSGWRPGAGPLTVLEPATGQILVSVGLAGAAQVAAAAERAALAQPAWAALHPGARATILRRAADLLRQHQDEVAGWLVREGGSIQAKARLEPDHAVGFIEHAAAQALEPRGHVLPADPGTDSLAERVPLGVVGVISPFNFPLVLSLRAVAPALAAGNAVLLKPDPRTPVSGGLIIAKLFEAAGLPPGLLHVLPGHAEAGEELCTNPAIAMVSFTGSPRAGRRVGALCGENLKKVQLELGGKNPLIVLDDADPDLAAANAAWGAWLHQGQICMATGRILLQQKIADAVTDRLVERAKRLPVGDPHLNPDVALGPLITPQQVQRLDTIVQDSVKAGARLLAGGRINERFYAPTVLADVRPGMPAFNEELFGPVAVITTFQDDTEAVRLANATAYGLAGAVIGTDLTRARAVAAQIRVGHLHVNDQTVLADPAAPFGGFGQSGNGGRISGPANWDEFSTWRWSTVKTRPPAYPF</sequence>
<comment type="similarity">
    <text evidence="1 5">Belongs to the aldehyde dehydrogenase family.</text>
</comment>
<accession>A0A255YSJ1</accession>
<feature type="domain" description="Aldehyde dehydrogenase" evidence="6">
    <location>
        <begin position="29"/>
        <end position="478"/>
    </location>
</feature>